<sequence length="632" mass="72859">MFAVKKNFSFFSSLRGYLSLLSIILLLIGFLAPRRFYAQEVNAWATTPLSSPLWEGTKDKFQLQEGVLSLSDSAPQARNNRAWLFYPYAPSPSQSLQGEITFNFTPTSYNYFYLLLFPYTPQVITSEGVHQDYVALLVGKDKVTQWVTVRTTKKAEGQCSLSLLSTLLSDSPLYNFDTTPNHLAWRLSWSTNGECTLWLNTYNSLRKEMRRIGSLSKEESLKPIDAPSQWGVYFCYTQRNAKAWQLLNWKNTESPSSIEDPTPEEEQSLFYDLSYAPQRLTLQCKRTFATHRMRATLEPYDATIRPAKEGDLLHLYLEKPLLAGRYRLTLTELYTIEGNPLPEESFIFSLEEESPPPTPIEEPQGDEHPLLSEVMYYPRLGGSEYIELFNPSHTSLDLSLYGIALRNEGRLGKIYPIRGKNTQIPSGQYKAITPWSKDLIEHFATPTDSLIEVSRFPNLPNHKGQIVLLRLADTLCLEEVIYAPEGKERQEELQGMAWARISFEKPAEEPTNWYRVRGDQFYGSPGRHNTAEEEFYNENEKNSETPRTPQEVARFVLRNEREKGFRATAFWYNTSGERIALYDQQQLLLWCRNLLNGKGELPYRAPHTLLILSVELRTGAMKKSRKMHLFFR</sequence>
<name>A0A1T4PNJ4_9PORP</name>
<dbReference type="Proteomes" id="UP000190121">
    <property type="component" value="Unassembled WGS sequence"/>
</dbReference>
<dbReference type="AlphaFoldDB" id="A0A1T4PNJ4"/>
<dbReference type="RefSeq" id="WP_078737416.1">
    <property type="nucleotide sequence ID" value="NZ_JACIJQ010000017.1"/>
</dbReference>
<dbReference type="EMBL" id="FUXE01000018">
    <property type="protein sequence ID" value="SJZ92901.1"/>
    <property type="molecule type" value="Genomic_DNA"/>
</dbReference>
<keyword evidence="2" id="KW-1185">Reference proteome</keyword>
<dbReference type="STRING" id="29524.SAMN02745171_01521"/>
<organism evidence="1 2">
    <name type="scientific">Porphyromonas circumdentaria</name>
    <dbReference type="NCBI Taxonomy" id="29524"/>
    <lineage>
        <taxon>Bacteria</taxon>
        <taxon>Pseudomonadati</taxon>
        <taxon>Bacteroidota</taxon>
        <taxon>Bacteroidia</taxon>
        <taxon>Bacteroidales</taxon>
        <taxon>Porphyromonadaceae</taxon>
        <taxon>Porphyromonas</taxon>
    </lineage>
</organism>
<proteinExistence type="predicted"/>
<reference evidence="2" key="1">
    <citation type="submission" date="2017-02" db="EMBL/GenBank/DDBJ databases">
        <authorList>
            <person name="Varghese N."/>
            <person name="Submissions S."/>
        </authorList>
    </citation>
    <scope>NUCLEOTIDE SEQUENCE [LARGE SCALE GENOMIC DNA]</scope>
    <source>
        <strain evidence="2">ATCC 51356</strain>
    </source>
</reference>
<protein>
    <recommendedName>
        <fullName evidence="3">Lamin Tail Domain</fullName>
    </recommendedName>
</protein>
<evidence type="ECO:0008006" key="3">
    <source>
        <dbReference type="Google" id="ProtNLM"/>
    </source>
</evidence>
<evidence type="ECO:0000313" key="2">
    <source>
        <dbReference type="Proteomes" id="UP000190121"/>
    </source>
</evidence>
<gene>
    <name evidence="1" type="ORF">SAMN02745171_01521</name>
</gene>
<accession>A0A1T4PNJ4</accession>
<evidence type="ECO:0000313" key="1">
    <source>
        <dbReference type="EMBL" id="SJZ92901.1"/>
    </source>
</evidence>